<proteinExistence type="predicted"/>
<gene>
    <name evidence="2" type="ORF">CERSUDRAFT_113464</name>
</gene>
<feature type="non-terminal residue" evidence="2">
    <location>
        <position position="236"/>
    </location>
</feature>
<evidence type="ECO:0000256" key="1">
    <source>
        <dbReference type="SAM" id="MobiDB-lite"/>
    </source>
</evidence>
<keyword evidence="3" id="KW-1185">Reference proteome</keyword>
<dbReference type="STRING" id="914234.M2R1A2"/>
<accession>M2R1A2</accession>
<dbReference type="EMBL" id="KB445795">
    <property type="protein sequence ID" value="EMD38295.1"/>
    <property type="molecule type" value="Genomic_DNA"/>
</dbReference>
<name>M2R1A2_CERS8</name>
<dbReference type="Proteomes" id="UP000016930">
    <property type="component" value="Unassembled WGS sequence"/>
</dbReference>
<evidence type="ECO:0000313" key="3">
    <source>
        <dbReference type="Proteomes" id="UP000016930"/>
    </source>
</evidence>
<evidence type="ECO:0000313" key="2">
    <source>
        <dbReference type="EMBL" id="EMD38295.1"/>
    </source>
</evidence>
<dbReference type="OrthoDB" id="2382881at2759"/>
<sequence length="236" mass="26538">MDAWPADHRKRDGRYQEYKTKGKNKADASASAWAYPLAQLGSLSAATLRSEKDRFEWSFLAGNTLERRLVQRGRSKVVFPGFPGARPVPAQDTGVNISQRADQGAHFLRTVYPDVDIGAELIREEIVGHVREERERRRHDPYMGNMVQVFHCGRTRQETTYIGSPTGQRNNELNISSVLFSKQKNTTLKPCITPVHSFETPIQQIIASSAINEADEPVHGTVLGVRTYTSTSFHEV</sequence>
<dbReference type="AlphaFoldDB" id="M2R1A2"/>
<organism evidence="2 3">
    <name type="scientific">Ceriporiopsis subvermispora (strain B)</name>
    <name type="common">White-rot fungus</name>
    <name type="synonym">Gelatoporia subvermispora</name>
    <dbReference type="NCBI Taxonomy" id="914234"/>
    <lineage>
        <taxon>Eukaryota</taxon>
        <taxon>Fungi</taxon>
        <taxon>Dikarya</taxon>
        <taxon>Basidiomycota</taxon>
        <taxon>Agaricomycotina</taxon>
        <taxon>Agaricomycetes</taxon>
        <taxon>Polyporales</taxon>
        <taxon>Gelatoporiaceae</taxon>
        <taxon>Gelatoporia</taxon>
    </lineage>
</organism>
<reference evidence="2 3" key="1">
    <citation type="journal article" date="2012" name="Proc. Natl. Acad. Sci. U.S.A.">
        <title>Comparative genomics of Ceriporiopsis subvermispora and Phanerochaete chrysosporium provide insight into selective ligninolysis.</title>
        <authorList>
            <person name="Fernandez-Fueyo E."/>
            <person name="Ruiz-Duenas F.J."/>
            <person name="Ferreira P."/>
            <person name="Floudas D."/>
            <person name="Hibbett D.S."/>
            <person name="Canessa P."/>
            <person name="Larrondo L.F."/>
            <person name="James T.Y."/>
            <person name="Seelenfreund D."/>
            <person name="Lobos S."/>
            <person name="Polanco R."/>
            <person name="Tello M."/>
            <person name="Honda Y."/>
            <person name="Watanabe T."/>
            <person name="Watanabe T."/>
            <person name="Ryu J.S."/>
            <person name="Kubicek C.P."/>
            <person name="Schmoll M."/>
            <person name="Gaskell J."/>
            <person name="Hammel K.E."/>
            <person name="St John F.J."/>
            <person name="Vanden Wymelenberg A."/>
            <person name="Sabat G."/>
            <person name="Splinter BonDurant S."/>
            <person name="Syed K."/>
            <person name="Yadav J.S."/>
            <person name="Doddapaneni H."/>
            <person name="Subramanian V."/>
            <person name="Lavin J.L."/>
            <person name="Oguiza J.A."/>
            <person name="Perez G."/>
            <person name="Pisabarro A.G."/>
            <person name="Ramirez L."/>
            <person name="Santoyo F."/>
            <person name="Master E."/>
            <person name="Coutinho P.M."/>
            <person name="Henrissat B."/>
            <person name="Lombard V."/>
            <person name="Magnuson J.K."/>
            <person name="Kuees U."/>
            <person name="Hori C."/>
            <person name="Igarashi K."/>
            <person name="Samejima M."/>
            <person name="Held B.W."/>
            <person name="Barry K.W."/>
            <person name="LaButti K.M."/>
            <person name="Lapidus A."/>
            <person name="Lindquist E.A."/>
            <person name="Lucas S.M."/>
            <person name="Riley R."/>
            <person name="Salamov A.A."/>
            <person name="Hoffmeister D."/>
            <person name="Schwenk D."/>
            <person name="Hadar Y."/>
            <person name="Yarden O."/>
            <person name="de Vries R.P."/>
            <person name="Wiebenga A."/>
            <person name="Stenlid J."/>
            <person name="Eastwood D."/>
            <person name="Grigoriev I.V."/>
            <person name="Berka R.M."/>
            <person name="Blanchette R.A."/>
            <person name="Kersten P."/>
            <person name="Martinez A.T."/>
            <person name="Vicuna R."/>
            <person name="Cullen D."/>
        </authorList>
    </citation>
    <scope>NUCLEOTIDE SEQUENCE [LARGE SCALE GENOMIC DNA]</scope>
    <source>
        <strain evidence="2 3">B</strain>
    </source>
</reference>
<feature type="region of interest" description="Disordered" evidence="1">
    <location>
        <begin position="1"/>
        <end position="22"/>
    </location>
</feature>
<dbReference type="HOGENOM" id="CLU_084505_0_0_1"/>
<protein>
    <submittedName>
        <fullName evidence="2">Uncharacterized protein</fullName>
    </submittedName>
</protein>